<dbReference type="Pfam" id="PF04520">
    <property type="entry name" value="Senescence_reg"/>
    <property type="match status" value="1"/>
</dbReference>
<feature type="region of interest" description="Disordered" evidence="2">
    <location>
        <begin position="1"/>
        <end position="20"/>
    </location>
</feature>
<organism evidence="3 4">
    <name type="scientific">Hevea brasiliensis</name>
    <name type="common">Para rubber tree</name>
    <name type="synonym">Siphonia brasiliensis</name>
    <dbReference type="NCBI Taxonomy" id="3981"/>
    <lineage>
        <taxon>Eukaryota</taxon>
        <taxon>Viridiplantae</taxon>
        <taxon>Streptophyta</taxon>
        <taxon>Embryophyta</taxon>
        <taxon>Tracheophyta</taxon>
        <taxon>Spermatophyta</taxon>
        <taxon>Magnoliopsida</taxon>
        <taxon>eudicotyledons</taxon>
        <taxon>Gunneridae</taxon>
        <taxon>Pentapetalae</taxon>
        <taxon>rosids</taxon>
        <taxon>fabids</taxon>
        <taxon>Malpighiales</taxon>
        <taxon>Euphorbiaceae</taxon>
        <taxon>Crotonoideae</taxon>
        <taxon>Micrandreae</taxon>
        <taxon>Hevea</taxon>
    </lineage>
</organism>
<protein>
    <submittedName>
        <fullName evidence="3">Uncharacterized protein</fullName>
    </submittedName>
</protein>
<dbReference type="GO" id="GO:0010150">
    <property type="term" value="P:leaf senescence"/>
    <property type="evidence" value="ECO:0007669"/>
    <property type="project" value="UniProtKB-ARBA"/>
</dbReference>
<evidence type="ECO:0000256" key="2">
    <source>
        <dbReference type="SAM" id="MobiDB-lite"/>
    </source>
</evidence>
<accession>A0A6A6N9V1</accession>
<dbReference type="InterPro" id="IPR007608">
    <property type="entry name" value="Senescence_reg_S40"/>
</dbReference>
<dbReference type="AlphaFoldDB" id="A0A6A6N9V1"/>
<evidence type="ECO:0000256" key="1">
    <source>
        <dbReference type="ARBA" id="ARBA00034773"/>
    </source>
</evidence>
<dbReference type="PANTHER" id="PTHR33083:SF50">
    <property type="entry name" value="PROTEIN S40-7"/>
    <property type="match status" value="1"/>
</dbReference>
<evidence type="ECO:0000313" key="3">
    <source>
        <dbReference type="EMBL" id="KAF2321605.1"/>
    </source>
</evidence>
<comment type="caution">
    <text evidence="3">The sequence shown here is derived from an EMBL/GenBank/DDBJ whole genome shotgun (WGS) entry which is preliminary data.</text>
</comment>
<dbReference type="EMBL" id="JAAGAX010000002">
    <property type="protein sequence ID" value="KAF2321605.1"/>
    <property type="molecule type" value="Genomic_DNA"/>
</dbReference>
<dbReference type="PANTHER" id="PTHR33083">
    <property type="entry name" value="EXPRESSED PROTEIN"/>
    <property type="match status" value="1"/>
</dbReference>
<gene>
    <name evidence="3" type="ORF">GH714_000619</name>
</gene>
<sequence>MTSSSRFIPSIPKPPQERVPISASFSSSKFHQPQSAPVNVPVLSMAMRRRHSEFDEIDKDEEKGDGEMLPPHEIVARSQSPMVACSVLEGVGRTLKGRDLRQIELIQLGIEVLSDGKLCIC</sequence>
<evidence type="ECO:0000313" key="4">
    <source>
        <dbReference type="Proteomes" id="UP000467840"/>
    </source>
</evidence>
<keyword evidence="4" id="KW-1185">Reference proteome</keyword>
<proteinExistence type="inferred from homology"/>
<name>A0A6A6N9V1_HEVBR</name>
<comment type="similarity">
    <text evidence="1">Belongs to the senescence regulator S40 family.</text>
</comment>
<reference evidence="3 4" key="1">
    <citation type="journal article" date="2020" name="Mol. Plant">
        <title>The Chromosome-Based Rubber Tree Genome Provides New Insights into Spurge Genome Evolution and Rubber Biosynthesis.</title>
        <authorList>
            <person name="Liu J."/>
            <person name="Shi C."/>
            <person name="Shi C.C."/>
            <person name="Li W."/>
            <person name="Zhang Q.J."/>
            <person name="Zhang Y."/>
            <person name="Li K."/>
            <person name="Lu H.F."/>
            <person name="Shi C."/>
            <person name="Zhu S.T."/>
            <person name="Xiao Z.Y."/>
            <person name="Nan H."/>
            <person name="Yue Y."/>
            <person name="Zhu X.G."/>
            <person name="Wu Y."/>
            <person name="Hong X.N."/>
            <person name="Fan G.Y."/>
            <person name="Tong Y."/>
            <person name="Zhang D."/>
            <person name="Mao C.L."/>
            <person name="Liu Y.L."/>
            <person name="Hao S.J."/>
            <person name="Liu W.Q."/>
            <person name="Lv M.Q."/>
            <person name="Zhang H.B."/>
            <person name="Liu Y."/>
            <person name="Hu-Tang G.R."/>
            <person name="Wang J.P."/>
            <person name="Wang J.H."/>
            <person name="Sun Y.H."/>
            <person name="Ni S.B."/>
            <person name="Chen W.B."/>
            <person name="Zhang X.C."/>
            <person name="Jiao Y.N."/>
            <person name="Eichler E.E."/>
            <person name="Li G.H."/>
            <person name="Liu X."/>
            <person name="Gao L.Z."/>
        </authorList>
    </citation>
    <scope>NUCLEOTIDE SEQUENCE [LARGE SCALE GENOMIC DNA]</scope>
    <source>
        <strain evidence="4">cv. GT1</strain>
        <tissue evidence="3">Leaf</tissue>
    </source>
</reference>
<dbReference type="Proteomes" id="UP000467840">
    <property type="component" value="Chromosome 11"/>
</dbReference>